<evidence type="ECO:0000256" key="7">
    <source>
        <dbReference type="ARBA" id="ARBA00022695"/>
    </source>
</evidence>
<evidence type="ECO:0000256" key="6">
    <source>
        <dbReference type="ARBA" id="ARBA00022694"/>
    </source>
</evidence>
<dbReference type="Gene3D" id="3.90.870.10">
    <property type="entry name" value="DHBP synthase"/>
    <property type="match status" value="1"/>
</dbReference>
<proteinExistence type="inferred from homology"/>
<keyword evidence="8" id="KW-0547">Nucleotide-binding</keyword>
<evidence type="ECO:0000256" key="2">
    <source>
        <dbReference type="ARBA" id="ARBA00007663"/>
    </source>
</evidence>
<dbReference type="GO" id="GO:0006450">
    <property type="term" value="P:regulation of translational fidelity"/>
    <property type="evidence" value="ECO:0007669"/>
    <property type="project" value="TreeGrafter"/>
</dbReference>
<keyword evidence="14" id="KW-1185">Reference proteome</keyword>
<dbReference type="Proteomes" id="UP000001901">
    <property type="component" value="Chromosome"/>
</dbReference>
<dbReference type="EMBL" id="CP001857">
    <property type="protein sequence ID" value="ADB57178.1"/>
    <property type="molecule type" value="Genomic_DNA"/>
</dbReference>
<evidence type="ECO:0000256" key="8">
    <source>
        <dbReference type="ARBA" id="ARBA00022741"/>
    </source>
</evidence>
<evidence type="ECO:0000313" key="13">
    <source>
        <dbReference type="EMBL" id="ADB57178.1"/>
    </source>
</evidence>
<dbReference type="OrthoDB" id="39992at2157"/>
<dbReference type="GO" id="GO:0061710">
    <property type="term" value="F:L-threonylcarbamoyladenylate synthase"/>
    <property type="evidence" value="ECO:0007669"/>
    <property type="project" value="UniProtKB-EC"/>
</dbReference>
<comment type="catalytic activity">
    <reaction evidence="11">
        <text>L-threonine + hydrogencarbonate + ATP = L-threonylcarbamoyladenylate + diphosphate + H2O</text>
        <dbReference type="Rhea" id="RHEA:36407"/>
        <dbReference type="ChEBI" id="CHEBI:15377"/>
        <dbReference type="ChEBI" id="CHEBI:17544"/>
        <dbReference type="ChEBI" id="CHEBI:30616"/>
        <dbReference type="ChEBI" id="CHEBI:33019"/>
        <dbReference type="ChEBI" id="CHEBI:57926"/>
        <dbReference type="ChEBI" id="CHEBI:73682"/>
        <dbReference type="EC" id="2.7.7.87"/>
    </reaction>
</comment>
<reference evidence="13 14" key="1">
    <citation type="journal article" date="2010" name="Stand. Genomic Sci.">
        <title>Complete genome sequence of Archaeoglobus profundus type strain (AV18).</title>
        <authorList>
            <person name="von Jan M."/>
            <person name="Lapidus A."/>
            <person name="Del Rio T.G."/>
            <person name="Copeland A."/>
            <person name="Tice H."/>
            <person name="Cheng J.F."/>
            <person name="Lucas S."/>
            <person name="Chen F."/>
            <person name="Nolan M."/>
            <person name="Goodwin L."/>
            <person name="Han C."/>
            <person name="Pitluck S."/>
            <person name="Liolios K."/>
            <person name="Ivanova N."/>
            <person name="Mavromatis K."/>
            <person name="Ovchinnikova G."/>
            <person name="Chertkov O."/>
            <person name="Pati A."/>
            <person name="Chen A."/>
            <person name="Palaniappan K."/>
            <person name="Land M."/>
            <person name="Hauser L."/>
            <person name="Chang Y.J."/>
            <person name="Jeffries C.D."/>
            <person name="Saunders E."/>
            <person name="Brettin T."/>
            <person name="Detter J.C."/>
            <person name="Chain P."/>
            <person name="Eichinger K."/>
            <person name="Huber H."/>
            <person name="Spring S."/>
            <person name="Rohde M."/>
            <person name="Goker M."/>
            <person name="Wirth R."/>
            <person name="Woyke T."/>
            <person name="Bristow J."/>
            <person name="Eisen J.A."/>
            <person name="Markowitz V."/>
            <person name="Hugenholtz P."/>
            <person name="Kyrpides N.C."/>
            <person name="Klenk H.P."/>
        </authorList>
    </citation>
    <scope>NUCLEOTIDE SEQUENCE [LARGE SCALE GENOMIC DNA]</scope>
    <source>
        <strain evidence="14">DSM 5631 / JCM 9629 / NBRC 100127 / Av18</strain>
    </source>
</reference>
<evidence type="ECO:0000256" key="5">
    <source>
        <dbReference type="ARBA" id="ARBA00022679"/>
    </source>
</evidence>
<keyword evidence="4" id="KW-0963">Cytoplasm</keyword>
<dbReference type="GO" id="GO:0005524">
    <property type="term" value="F:ATP binding"/>
    <property type="evidence" value="ECO:0007669"/>
    <property type="project" value="UniProtKB-KW"/>
</dbReference>
<evidence type="ECO:0000256" key="3">
    <source>
        <dbReference type="ARBA" id="ARBA00012584"/>
    </source>
</evidence>
<dbReference type="RefSeq" id="WP_012939514.1">
    <property type="nucleotide sequence ID" value="NC_013741.1"/>
</dbReference>
<evidence type="ECO:0000256" key="1">
    <source>
        <dbReference type="ARBA" id="ARBA00004496"/>
    </source>
</evidence>
<dbReference type="InterPro" id="IPR006070">
    <property type="entry name" value="Sua5-like_dom"/>
</dbReference>
<dbReference type="InterPro" id="IPR050156">
    <property type="entry name" value="TC-AMP_synthase_SUA5"/>
</dbReference>
<sequence length="289" mass="32009">MTKIYKVDPRNPDESVLREVAHMIKEGKLVAYPTETVYGLGTNALDENAVKRLFEVKGRPKKPVSVVVSDLDHVERIAEPNETALKLMEKFFPGPITIIVKKKKVIPPIVTAGTDKIGIRLPDYKIPLKLAEFSGVPVTSTSANVSGKPSPTKPEHIMVDFMGKIDAILDAGETPLKIESTVIDTTTEPPRVLRVGALPLNEIEKVVGEVEVLDYRAYKPKAKVVAVFKGDVEEVASRFEGRVCIIKEVKDLMDVLRRCKDCDVIVFECIDLSEAVRARIMSIADVIYD</sequence>
<evidence type="ECO:0000256" key="10">
    <source>
        <dbReference type="ARBA" id="ARBA00029774"/>
    </source>
</evidence>
<comment type="subcellular location">
    <subcellularLocation>
        <location evidence="1">Cytoplasm</location>
    </subcellularLocation>
</comment>
<keyword evidence="5" id="KW-0808">Transferase</keyword>
<dbReference type="PANTHER" id="PTHR17490">
    <property type="entry name" value="SUA5"/>
    <property type="match status" value="1"/>
</dbReference>
<evidence type="ECO:0000313" key="14">
    <source>
        <dbReference type="Proteomes" id="UP000001901"/>
    </source>
</evidence>
<gene>
    <name evidence="13" type="ordered locus">Arcpr_0106</name>
</gene>
<dbReference type="STRING" id="572546.Arcpr_0106"/>
<dbReference type="eggNOG" id="arCOG01952">
    <property type="taxonomic scope" value="Archaea"/>
</dbReference>
<dbReference type="PANTHER" id="PTHR17490:SF16">
    <property type="entry name" value="THREONYLCARBAMOYL-AMP SYNTHASE"/>
    <property type="match status" value="1"/>
</dbReference>
<evidence type="ECO:0000256" key="4">
    <source>
        <dbReference type="ARBA" id="ARBA00022490"/>
    </source>
</evidence>
<keyword evidence="7" id="KW-0548">Nucleotidyltransferase</keyword>
<feature type="domain" description="YrdC-like" evidence="12">
    <location>
        <begin position="14"/>
        <end position="198"/>
    </location>
</feature>
<dbReference type="AlphaFoldDB" id="D2RFV3"/>
<dbReference type="GO" id="GO:0005737">
    <property type="term" value="C:cytoplasm"/>
    <property type="evidence" value="ECO:0007669"/>
    <property type="project" value="UniProtKB-SubCell"/>
</dbReference>
<evidence type="ECO:0000259" key="12">
    <source>
        <dbReference type="PROSITE" id="PS51163"/>
    </source>
</evidence>
<dbReference type="KEGG" id="apo:Arcpr_0106"/>
<dbReference type="GO" id="GO:0000049">
    <property type="term" value="F:tRNA binding"/>
    <property type="evidence" value="ECO:0007669"/>
    <property type="project" value="TreeGrafter"/>
</dbReference>
<dbReference type="EC" id="2.7.7.87" evidence="3"/>
<dbReference type="Pfam" id="PF01300">
    <property type="entry name" value="Sua5_yciO_yrdC"/>
    <property type="match status" value="1"/>
</dbReference>
<dbReference type="HOGENOM" id="CLU_031397_0_1_2"/>
<accession>D2RFV3</accession>
<protein>
    <recommendedName>
        <fullName evidence="10">L-threonylcarbamoyladenylate synthase</fullName>
        <ecNumber evidence="3">2.7.7.87</ecNumber>
    </recommendedName>
    <alternativeName>
        <fullName evidence="10">L-threonylcarbamoyladenylate synthase</fullName>
    </alternativeName>
</protein>
<name>D2RFV3_ARCPA</name>
<dbReference type="PROSITE" id="PS51163">
    <property type="entry name" value="YRDC"/>
    <property type="match status" value="1"/>
</dbReference>
<dbReference type="GO" id="GO:0003725">
    <property type="term" value="F:double-stranded RNA binding"/>
    <property type="evidence" value="ECO:0007669"/>
    <property type="project" value="InterPro"/>
</dbReference>
<organism evidence="13 14">
    <name type="scientific">Archaeoglobus profundus (strain DSM 5631 / JCM 9629 / NBRC 100127 / Av18)</name>
    <dbReference type="NCBI Taxonomy" id="572546"/>
    <lineage>
        <taxon>Archaea</taxon>
        <taxon>Methanobacteriati</taxon>
        <taxon>Methanobacteriota</taxon>
        <taxon>Archaeoglobi</taxon>
        <taxon>Archaeoglobales</taxon>
        <taxon>Archaeoglobaceae</taxon>
        <taxon>Archaeoglobus</taxon>
    </lineage>
</organism>
<evidence type="ECO:0000256" key="11">
    <source>
        <dbReference type="ARBA" id="ARBA00048366"/>
    </source>
</evidence>
<dbReference type="PaxDb" id="572546-Arcpr_0106"/>
<keyword evidence="6" id="KW-0819">tRNA processing</keyword>
<comment type="similarity">
    <text evidence="2">Belongs to the SUA5 family.</text>
</comment>
<dbReference type="GO" id="GO:0008033">
    <property type="term" value="P:tRNA processing"/>
    <property type="evidence" value="ECO:0007669"/>
    <property type="project" value="UniProtKB-KW"/>
</dbReference>
<dbReference type="NCBIfam" id="TIGR00057">
    <property type="entry name" value="L-threonylcarbamoyladenylate synthase"/>
    <property type="match status" value="1"/>
</dbReference>
<evidence type="ECO:0000256" key="9">
    <source>
        <dbReference type="ARBA" id="ARBA00022840"/>
    </source>
</evidence>
<dbReference type="GeneID" id="8738752"/>
<dbReference type="SUPFAM" id="SSF55821">
    <property type="entry name" value="YrdC/RibB"/>
    <property type="match status" value="1"/>
</dbReference>
<dbReference type="InterPro" id="IPR017945">
    <property type="entry name" value="DHBP_synth_RibB-like_a/b_dom"/>
</dbReference>
<keyword evidence="9" id="KW-0067">ATP-binding</keyword>